<reference evidence="9 11" key="1">
    <citation type="submission" date="2018-05" db="EMBL/GenBank/DDBJ databases">
        <title>Freshwater and sediment microbial communities from various areas in North America, analyzing microbe dynamics in response to fracking.</title>
        <authorList>
            <person name="Lamendella R."/>
        </authorList>
    </citation>
    <scope>NUCLEOTIDE SEQUENCE [LARGE SCALE GENOMIC DNA]</scope>
    <source>
        <strain evidence="9 11">DB-3</strain>
        <strain evidence="10 12">NG-13</strain>
    </source>
</reference>
<keyword evidence="4 6" id="KW-0547">Nucleotide-binding</keyword>
<evidence type="ECO:0000256" key="6">
    <source>
        <dbReference type="HAMAP-Rule" id="MF_00065"/>
    </source>
</evidence>
<dbReference type="Proteomes" id="UP000247078">
    <property type="component" value="Unassembled WGS sequence"/>
</dbReference>
<dbReference type="EMBL" id="QLLI01000009">
    <property type="protein sequence ID" value="RAI93598.1"/>
    <property type="molecule type" value="Genomic_DNA"/>
</dbReference>
<evidence type="ECO:0000313" key="12">
    <source>
        <dbReference type="Proteomes" id="UP000248827"/>
    </source>
</evidence>
<dbReference type="PANTHER" id="PTHR42700">
    <property type="entry name" value="SULFATE ADENYLYLTRANSFERASE"/>
    <property type="match status" value="1"/>
</dbReference>
<organism evidence="9 11">
    <name type="scientific">Paenibacillus pabuli</name>
    <dbReference type="NCBI Taxonomy" id="1472"/>
    <lineage>
        <taxon>Bacteria</taxon>
        <taxon>Bacillati</taxon>
        <taxon>Bacillota</taxon>
        <taxon>Bacilli</taxon>
        <taxon>Bacillales</taxon>
        <taxon>Paenibacillaceae</taxon>
        <taxon>Paenibacillus</taxon>
    </lineage>
</organism>
<dbReference type="InterPro" id="IPR027417">
    <property type="entry name" value="P-loop_NTPase"/>
</dbReference>
<comment type="similarity">
    <text evidence="6 7">Belongs to the APS kinase family.</text>
</comment>
<feature type="active site" description="Phosphoserine intermediate" evidence="6">
    <location>
        <position position="85"/>
    </location>
</feature>
<feature type="domain" description="APS kinase" evidence="8">
    <location>
        <begin position="4"/>
        <end position="151"/>
    </location>
</feature>
<dbReference type="UniPathway" id="UPA00140">
    <property type="reaction ID" value="UER00205"/>
</dbReference>
<evidence type="ECO:0000256" key="2">
    <source>
        <dbReference type="ARBA" id="ARBA00012121"/>
    </source>
</evidence>
<dbReference type="Pfam" id="PF01583">
    <property type="entry name" value="APS_kinase"/>
    <property type="match status" value="1"/>
</dbReference>
<evidence type="ECO:0000313" key="11">
    <source>
        <dbReference type="Proteomes" id="UP000247078"/>
    </source>
</evidence>
<dbReference type="GO" id="GO:0010134">
    <property type="term" value="P:sulfate assimilation via adenylyl sulfate reduction"/>
    <property type="evidence" value="ECO:0007669"/>
    <property type="project" value="TreeGrafter"/>
</dbReference>
<evidence type="ECO:0000256" key="3">
    <source>
        <dbReference type="ARBA" id="ARBA00022679"/>
    </source>
</evidence>
<gene>
    <name evidence="6" type="primary">cysC</name>
    <name evidence="10" type="ORF">DET54_10954</name>
    <name evidence="9" type="ORF">DET56_101210</name>
</gene>
<keyword evidence="12" id="KW-1185">Reference proteome</keyword>
<dbReference type="AlphaFoldDB" id="A0A855YGV6"/>
<dbReference type="RefSeq" id="WP_208642717.1">
    <property type="nucleotide sequence ID" value="NZ_QGTZ01000001.1"/>
</dbReference>
<dbReference type="GO" id="GO:0005524">
    <property type="term" value="F:ATP binding"/>
    <property type="evidence" value="ECO:0007669"/>
    <property type="project" value="UniProtKB-UniRule"/>
</dbReference>
<comment type="catalytic activity">
    <reaction evidence="1 6 7">
        <text>adenosine 5'-phosphosulfate + ATP = 3'-phosphoadenylyl sulfate + ADP + H(+)</text>
        <dbReference type="Rhea" id="RHEA:24152"/>
        <dbReference type="ChEBI" id="CHEBI:15378"/>
        <dbReference type="ChEBI" id="CHEBI:30616"/>
        <dbReference type="ChEBI" id="CHEBI:58243"/>
        <dbReference type="ChEBI" id="CHEBI:58339"/>
        <dbReference type="ChEBI" id="CHEBI:456216"/>
        <dbReference type="EC" id="2.7.1.25"/>
    </reaction>
</comment>
<dbReference type="GO" id="GO:0019379">
    <property type="term" value="P:sulfate assimilation, phosphoadenylyl sulfate reduction by phosphoadenylyl-sulfate reductase (thioredoxin)"/>
    <property type="evidence" value="ECO:0007669"/>
    <property type="project" value="TreeGrafter"/>
</dbReference>
<accession>A0A855YGV6</accession>
<sequence length="181" mass="20548">MQTGVTLWFTGLSGSGKTTLSRCVEQQLKRMGVATETLDGDILRDQIFRGLGFSKEDRSLNIRTAAYLAQLLTRHGVIVLASFISPYRDMREQCRQRIGPFLEVYVKCSWEECARRDTKGLYRKALSGEIKHFTGLTDPYEEPLHPELIVDTENTSEEQCTEQIIAYLTKHGYIGRADSHA</sequence>
<dbReference type="Proteomes" id="UP000248827">
    <property type="component" value="Unassembled WGS sequence"/>
</dbReference>
<dbReference type="NCBIfam" id="NF003013">
    <property type="entry name" value="PRK03846.1"/>
    <property type="match status" value="1"/>
</dbReference>
<evidence type="ECO:0000313" key="10">
    <source>
        <dbReference type="EMBL" id="RAI93598.1"/>
    </source>
</evidence>
<dbReference type="EMBL" id="QGTZ01000001">
    <property type="protein sequence ID" value="PWW45010.1"/>
    <property type="molecule type" value="Genomic_DNA"/>
</dbReference>
<evidence type="ECO:0000313" key="9">
    <source>
        <dbReference type="EMBL" id="PWW45010.1"/>
    </source>
</evidence>
<dbReference type="CDD" id="cd02027">
    <property type="entry name" value="APSK"/>
    <property type="match status" value="1"/>
</dbReference>
<evidence type="ECO:0000259" key="8">
    <source>
        <dbReference type="Pfam" id="PF01583"/>
    </source>
</evidence>
<keyword evidence="6 7" id="KW-0418">Kinase</keyword>
<dbReference type="EC" id="2.7.1.25" evidence="2 6"/>
<evidence type="ECO:0000256" key="4">
    <source>
        <dbReference type="ARBA" id="ARBA00022741"/>
    </source>
</evidence>
<keyword evidence="5 6" id="KW-0067">ATP-binding</keyword>
<dbReference type="Gene3D" id="3.40.50.300">
    <property type="entry name" value="P-loop containing nucleotide triphosphate hydrolases"/>
    <property type="match status" value="1"/>
</dbReference>
<protein>
    <recommendedName>
        <fullName evidence="2 6">Adenylyl-sulfate kinase</fullName>
        <ecNumber evidence="2 6">2.7.1.25</ecNumber>
    </recommendedName>
    <alternativeName>
        <fullName evidence="6">APS kinase</fullName>
    </alternativeName>
    <alternativeName>
        <fullName evidence="6">ATP adenosine-5'-phosphosulfate 3'-phosphotransferase</fullName>
    </alternativeName>
    <alternativeName>
        <fullName evidence="6">Adenosine-5'-phosphosulfate kinase</fullName>
    </alternativeName>
</protein>
<comment type="pathway">
    <text evidence="6 7">Sulfur metabolism; hydrogen sulfide biosynthesis; sulfite from sulfate: step 2/3.</text>
</comment>
<keyword evidence="6" id="KW-0597">Phosphoprotein</keyword>
<dbReference type="GO" id="GO:0070814">
    <property type="term" value="P:hydrogen sulfide biosynthetic process"/>
    <property type="evidence" value="ECO:0007669"/>
    <property type="project" value="UniProtKB-UniRule"/>
</dbReference>
<comment type="function">
    <text evidence="6 7">Catalyzes the synthesis of activated sulfate.</text>
</comment>
<evidence type="ECO:0000256" key="1">
    <source>
        <dbReference type="ARBA" id="ARBA00001823"/>
    </source>
</evidence>
<evidence type="ECO:0000256" key="7">
    <source>
        <dbReference type="RuleBase" id="RU004347"/>
    </source>
</evidence>
<dbReference type="NCBIfam" id="TIGR00455">
    <property type="entry name" value="apsK"/>
    <property type="match status" value="1"/>
</dbReference>
<keyword evidence="3 6" id="KW-0808">Transferase</keyword>
<dbReference type="SUPFAM" id="SSF52540">
    <property type="entry name" value="P-loop containing nucleoside triphosphate hydrolases"/>
    <property type="match status" value="1"/>
</dbReference>
<evidence type="ECO:0000256" key="5">
    <source>
        <dbReference type="ARBA" id="ARBA00022840"/>
    </source>
</evidence>
<dbReference type="GO" id="GO:0004781">
    <property type="term" value="F:sulfate adenylyltransferase (ATP) activity"/>
    <property type="evidence" value="ECO:0007669"/>
    <property type="project" value="TreeGrafter"/>
</dbReference>
<proteinExistence type="inferred from homology"/>
<dbReference type="PANTHER" id="PTHR42700:SF1">
    <property type="entry name" value="SULFATE ADENYLYLTRANSFERASE"/>
    <property type="match status" value="1"/>
</dbReference>
<dbReference type="HAMAP" id="MF_00065">
    <property type="entry name" value="Adenylyl_sulf_kinase"/>
    <property type="match status" value="1"/>
</dbReference>
<dbReference type="GO" id="GO:0004020">
    <property type="term" value="F:adenylylsulfate kinase activity"/>
    <property type="evidence" value="ECO:0007669"/>
    <property type="project" value="UniProtKB-UniRule"/>
</dbReference>
<name>A0A855YGV6_9BACL</name>
<comment type="caution">
    <text evidence="9">The sequence shown here is derived from an EMBL/GenBank/DDBJ whole genome shotgun (WGS) entry which is preliminary data.</text>
</comment>
<feature type="binding site" evidence="6">
    <location>
        <begin position="11"/>
        <end position="18"/>
    </location>
    <ligand>
        <name>ATP</name>
        <dbReference type="ChEBI" id="CHEBI:30616"/>
    </ligand>
</feature>
<dbReference type="GO" id="GO:0005737">
    <property type="term" value="C:cytoplasm"/>
    <property type="evidence" value="ECO:0007669"/>
    <property type="project" value="TreeGrafter"/>
</dbReference>
<dbReference type="InterPro" id="IPR050512">
    <property type="entry name" value="Sulf_AdTrans/APS_kinase"/>
</dbReference>
<dbReference type="InterPro" id="IPR002891">
    <property type="entry name" value="APS"/>
</dbReference>
<dbReference type="InterPro" id="IPR059117">
    <property type="entry name" value="APS_kinase_dom"/>
</dbReference>